<comment type="caution">
    <text evidence="15">The sequence shown here is derived from an EMBL/GenBank/DDBJ whole genome shotgun (WGS) entry which is preliminary data.</text>
</comment>
<dbReference type="PROSITE" id="PS50885">
    <property type="entry name" value="HAMP"/>
    <property type="match status" value="1"/>
</dbReference>
<keyword evidence="6 12" id="KW-0812">Transmembrane</keyword>
<dbReference type="Pfam" id="PF00512">
    <property type="entry name" value="HisKA"/>
    <property type="match status" value="1"/>
</dbReference>
<dbReference type="InterPro" id="IPR036890">
    <property type="entry name" value="HATPase_C_sf"/>
</dbReference>
<keyword evidence="5" id="KW-0808">Transferase</keyword>
<evidence type="ECO:0000259" key="13">
    <source>
        <dbReference type="PROSITE" id="PS50109"/>
    </source>
</evidence>
<evidence type="ECO:0000313" key="16">
    <source>
        <dbReference type="Proteomes" id="UP000234849"/>
    </source>
</evidence>
<comment type="subcellular location">
    <subcellularLocation>
        <location evidence="2">Membrane</location>
    </subcellularLocation>
</comment>
<keyword evidence="8 12" id="KW-1133">Transmembrane helix</keyword>
<dbReference type="AlphaFoldDB" id="A0A2N5NJK1"/>
<dbReference type="InterPro" id="IPR005467">
    <property type="entry name" value="His_kinase_dom"/>
</dbReference>
<dbReference type="Gene3D" id="1.10.287.130">
    <property type="match status" value="1"/>
</dbReference>
<evidence type="ECO:0000256" key="7">
    <source>
        <dbReference type="ARBA" id="ARBA00022777"/>
    </source>
</evidence>
<keyword evidence="7 15" id="KW-0418">Kinase</keyword>
<dbReference type="SUPFAM" id="SSF158472">
    <property type="entry name" value="HAMP domain-like"/>
    <property type="match status" value="1"/>
</dbReference>
<sequence length="457" mass="51971">MERFSLKLKLTAMYSFFMVLVTCICLGILFSLSGKEILTSAQMHLRERVHESADEIELEDGELEIDSEFYSLNKNVYLALYDAEGHFLYGKVPPGLDEMPQFQDGQIQTIRKAAGQWYVYDVQYEMENGQEFYIRGVVSVTETQKEFFLAVRIAVILMPMIVILTALIVYCLIRRTLLPVRQMTETVQEIQKDGDLSCRIGVSQETGKDEFYQLAGTFDGMLESLEQAFLRERQFTSDVSHELRTPVSVILAQCEASLNRTDLSEEQRKEILLIRKKAGEMSQMISQLLLLSRADQGRQQLNKEEINISELTEIIVEEQKMLAQRRKIEVHTEIEPDITGYLDESFYIRMLDNLISNAVSYGKEGGNIKVTLHQIPSGVRGTVEDDGIGISRDDQVHIWERFYRVDASRTGKEDGSHSGLGLSMAKWIAQAHGGNVRVESELGKGSCFTVELKTVEE</sequence>
<evidence type="ECO:0000256" key="1">
    <source>
        <dbReference type="ARBA" id="ARBA00000085"/>
    </source>
</evidence>
<feature type="domain" description="HAMP" evidence="14">
    <location>
        <begin position="174"/>
        <end position="230"/>
    </location>
</feature>
<dbReference type="InterPro" id="IPR036097">
    <property type="entry name" value="HisK_dim/P_sf"/>
</dbReference>
<evidence type="ECO:0000256" key="8">
    <source>
        <dbReference type="ARBA" id="ARBA00022989"/>
    </source>
</evidence>
<dbReference type="InterPro" id="IPR050428">
    <property type="entry name" value="TCS_sensor_his_kinase"/>
</dbReference>
<dbReference type="InterPro" id="IPR003594">
    <property type="entry name" value="HATPase_dom"/>
</dbReference>
<reference evidence="15 16" key="1">
    <citation type="journal article" date="2017" name="Genome Med.">
        <title>A novel Ruminococcus gnavus clade enriched in inflammatory bowel disease patients.</title>
        <authorList>
            <person name="Hall A.B."/>
            <person name="Yassour M."/>
            <person name="Sauk J."/>
            <person name="Garner A."/>
            <person name="Jiang X."/>
            <person name="Arthur T."/>
            <person name="Lagoudas G.K."/>
            <person name="Vatanen T."/>
            <person name="Fornelos N."/>
            <person name="Wilson R."/>
            <person name="Bertha M."/>
            <person name="Cohen M."/>
            <person name="Garber J."/>
            <person name="Khalili H."/>
            <person name="Gevers D."/>
            <person name="Ananthakrishnan A.N."/>
            <person name="Kugathasan S."/>
            <person name="Lander E.S."/>
            <person name="Blainey P."/>
            <person name="Vlamakis H."/>
            <person name="Xavier R.J."/>
            <person name="Huttenhower C."/>
        </authorList>
    </citation>
    <scope>NUCLEOTIDE SEQUENCE [LARGE SCALE GENOMIC DNA]</scope>
    <source>
        <strain evidence="15 16">RJX1118</strain>
    </source>
</reference>
<dbReference type="Proteomes" id="UP000234849">
    <property type="component" value="Unassembled WGS sequence"/>
</dbReference>
<gene>
    <name evidence="15" type="ORF">CDL18_05710</name>
</gene>
<dbReference type="Gene3D" id="6.10.340.10">
    <property type="match status" value="1"/>
</dbReference>
<dbReference type="CDD" id="cd00075">
    <property type="entry name" value="HATPase"/>
    <property type="match status" value="1"/>
</dbReference>
<evidence type="ECO:0000256" key="5">
    <source>
        <dbReference type="ARBA" id="ARBA00022679"/>
    </source>
</evidence>
<dbReference type="EC" id="2.7.13.3" evidence="3"/>
<keyword evidence="11" id="KW-0175">Coiled coil</keyword>
<dbReference type="CDD" id="cd00082">
    <property type="entry name" value="HisKA"/>
    <property type="match status" value="1"/>
</dbReference>
<dbReference type="EMBL" id="NIHM01000006">
    <property type="protein sequence ID" value="PLT56166.1"/>
    <property type="molecule type" value="Genomic_DNA"/>
</dbReference>
<evidence type="ECO:0000313" key="15">
    <source>
        <dbReference type="EMBL" id="PLT56166.1"/>
    </source>
</evidence>
<dbReference type="PANTHER" id="PTHR45436:SF5">
    <property type="entry name" value="SENSOR HISTIDINE KINASE TRCS"/>
    <property type="match status" value="1"/>
</dbReference>
<dbReference type="SUPFAM" id="SSF55874">
    <property type="entry name" value="ATPase domain of HSP90 chaperone/DNA topoisomerase II/histidine kinase"/>
    <property type="match status" value="1"/>
</dbReference>
<evidence type="ECO:0000256" key="9">
    <source>
        <dbReference type="ARBA" id="ARBA00023012"/>
    </source>
</evidence>
<dbReference type="PROSITE" id="PS50109">
    <property type="entry name" value="HIS_KIN"/>
    <property type="match status" value="1"/>
</dbReference>
<evidence type="ECO:0000256" key="11">
    <source>
        <dbReference type="SAM" id="Coils"/>
    </source>
</evidence>
<accession>A0A2N5NJK1</accession>
<keyword evidence="4" id="KW-0597">Phosphoprotein</keyword>
<dbReference type="SMART" id="SM00388">
    <property type="entry name" value="HisKA"/>
    <property type="match status" value="1"/>
</dbReference>
<dbReference type="PANTHER" id="PTHR45436">
    <property type="entry name" value="SENSOR HISTIDINE KINASE YKOH"/>
    <property type="match status" value="1"/>
</dbReference>
<proteinExistence type="predicted"/>
<evidence type="ECO:0000256" key="6">
    <source>
        <dbReference type="ARBA" id="ARBA00022692"/>
    </source>
</evidence>
<dbReference type="RefSeq" id="WP_101879394.1">
    <property type="nucleotide sequence ID" value="NZ_NIHM01000006.1"/>
</dbReference>
<evidence type="ECO:0000256" key="12">
    <source>
        <dbReference type="SAM" id="Phobius"/>
    </source>
</evidence>
<evidence type="ECO:0000256" key="2">
    <source>
        <dbReference type="ARBA" id="ARBA00004370"/>
    </source>
</evidence>
<comment type="catalytic activity">
    <reaction evidence="1">
        <text>ATP + protein L-histidine = ADP + protein N-phospho-L-histidine.</text>
        <dbReference type="EC" id="2.7.13.3"/>
    </reaction>
</comment>
<dbReference type="GO" id="GO:0000155">
    <property type="term" value="F:phosphorelay sensor kinase activity"/>
    <property type="evidence" value="ECO:0007669"/>
    <property type="project" value="InterPro"/>
</dbReference>
<dbReference type="Pfam" id="PF00672">
    <property type="entry name" value="HAMP"/>
    <property type="match status" value="1"/>
</dbReference>
<name>A0A2N5NJK1_MEDGN</name>
<evidence type="ECO:0000256" key="4">
    <source>
        <dbReference type="ARBA" id="ARBA00022553"/>
    </source>
</evidence>
<dbReference type="GO" id="GO:0005886">
    <property type="term" value="C:plasma membrane"/>
    <property type="evidence" value="ECO:0007669"/>
    <property type="project" value="TreeGrafter"/>
</dbReference>
<dbReference type="SUPFAM" id="SSF47384">
    <property type="entry name" value="Homodimeric domain of signal transducing histidine kinase"/>
    <property type="match status" value="1"/>
</dbReference>
<feature type="domain" description="Histidine kinase" evidence="13">
    <location>
        <begin position="238"/>
        <end position="456"/>
    </location>
</feature>
<dbReference type="CDD" id="cd06225">
    <property type="entry name" value="HAMP"/>
    <property type="match status" value="1"/>
</dbReference>
<keyword evidence="9" id="KW-0902">Two-component regulatory system</keyword>
<dbReference type="SMART" id="SM00304">
    <property type="entry name" value="HAMP"/>
    <property type="match status" value="1"/>
</dbReference>
<keyword evidence="10 12" id="KW-0472">Membrane</keyword>
<organism evidence="15 16">
    <name type="scientific">Mediterraneibacter gnavus</name>
    <name type="common">Ruminococcus gnavus</name>
    <dbReference type="NCBI Taxonomy" id="33038"/>
    <lineage>
        <taxon>Bacteria</taxon>
        <taxon>Bacillati</taxon>
        <taxon>Bacillota</taxon>
        <taxon>Clostridia</taxon>
        <taxon>Lachnospirales</taxon>
        <taxon>Lachnospiraceae</taxon>
        <taxon>Mediterraneibacter</taxon>
    </lineage>
</organism>
<dbReference type="SMART" id="SM00387">
    <property type="entry name" value="HATPase_c"/>
    <property type="match status" value="1"/>
</dbReference>
<dbReference type="Pfam" id="PF02518">
    <property type="entry name" value="HATPase_c"/>
    <property type="match status" value="1"/>
</dbReference>
<dbReference type="InterPro" id="IPR004358">
    <property type="entry name" value="Sig_transdc_His_kin-like_C"/>
</dbReference>
<dbReference type="Gene3D" id="3.30.565.10">
    <property type="entry name" value="Histidine kinase-like ATPase, C-terminal domain"/>
    <property type="match status" value="1"/>
</dbReference>
<feature type="transmembrane region" description="Helical" evidence="12">
    <location>
        <begin position="12"/>
        <end position="33"/>
    </location>
</feature>
<dbReference type="InterPro" id="IPR003660">
    <property type="entry name" value="HAMP_dom"/>
</dbReference>
<evidence type="ECO:0000256" key="10">
    <source>
        <dbReference type="ARBA" id="ARBA00023136"/>
    </source>
</evidence>
<dbReference type="FunFam" id="3.30.565.10:FF:000006">
    <property type="entry name" value="Sensor histidine kinase WalK"/>
    <property type="match status" value="1"/>
</dbReference>
<feature type="coiled-coil region" evidence="11">
    <location>
        <begin position="294"/>
        <end position="321"/>
    </location>
</feature>
<feature type="transmembrane region" description="Helical" evidence="12">
    <location>
        <begin position="147"/>
        <end position="173"/>
    </location>
</feature>
<evidence type="ECO:0000259" key="14">
    <source>
        <dbReference type="PROSITE" id="PS50885"/>
    </source>
</evidence>
<dbReference type="PRINTS" id="PR00344">
    <property type="entry name" value="BCTRLSENSOR"/>
</dbReference>
<evidence type="ECO:0000256" key="3">
    <source>
        <dbReference type="ARBA" id="ARBA00012438"/>
    </source>
</evidence>
<dbReference type="InterPro" id="IPR003661">
    <property type="entry name" value="HisK_dim/P_dom"/>
</dbReference>
<protein>
    <recommendedName>
        <fullName evidence="3">histidine kinase</fullName>
        <ecNumber evidence="3">2.7.13.3</ecNumber>
    </recommendedName>
</protein>